<keyword evidence="3" id="KW-1185">Reference proteome</keyword>
<sequence>MSQAIQQTVYAAQNRELPPPLAQAVAVANDKAGNNRTLTRATLYRWLAKFDLRQPNAVELLAPASAGKTRRGSWLREVVAPWADAALKLYQRPQKPSLRWVHDQLPAYLPKGVTPPSYDTLRRFIGQMGNVAIEQGRMGSREIKAIKPFVRRDTSKLWPGDIYMADGHAFDAEVAHPRHGRPFRPEITTVLDTSTRKALGWSTDLAESGLAVLDALRVATQTGGIASVFYVDRGAGYINAMISGPGTGLLSRLGTTLTHSLPYNSQARGIIERAHQSIWVRAAKELPTYIGKDMDAEASNKVHKLTRRDVKRLGASRALMAWPEFVAFAADQVEQYNDRPHRGLPMMSDPTTGKRRHMTPNEAWAKGVQDGADLVRLLPSEADHLFRPQQQCRVLRGEIRLFNNTYFSHELTEYHGEGVNVGFDIHDPSQVWVHDAEGVLLCKAQLDGNRRDFMPESFLDRANRRRAEGRARRLQDKLTEVREELHGGPLLLENDPAQRVPFLAEIDALRLGQTVDVQAIEVSREQATVAAVRPAFRNPSERYEWLKAEGHAAWKESDKQFLSEYVRDPDGYALFAERYELLGLAWSEQDEQELNSFKNPARKVA</sequence>
<dbReference type="Gene3D" id="2.30.30.130">
    <property type="entry name" value="Transposase, Mu, C-terminal"/>
    <property type="match status" value="1"/>
</dbReference>
<dbReference type="Pfam" id="PF09299">
    <property type="entry name" value="Mu-transpos_C"/>
    <property type="match status" value="1"/>
</dbReference>
<dbReference type="EMBL" id="CP132976">
    <property type="protein sequence ID" value="WMD23073.1"/>
    <property type="molecule type" value="Genomic_DNA"/>
</dbReference>
<name>A0ABY9M8X9_9BURK</name>
<dbReference type="RefSeq" id="WP_306948698.1">
    <property type="nucleotide sequence ID" value="NZ_CP132976.1"/>
</dbReference>
<dbReference type="InterPro" id="IPR009004">
    <property type="entry name" value="Transposase_Mu_C"/>
</dbReference>
<evidence type="ECO:0000313" key="3">
    <source>
        <dbReference type="Proteomes" id="UP001234798"/>
    </source>
</evidence>
<dbReference type="InterPro" id="IPR001584">
    <property type="entry name" value="Integrase_cat-core"/>
</dbReference>
<protein>
    <submittedName>
        <fullName evidence="2">Mu transposase C-terminal domain-containing protein</fullName>
    </submittedName>
</protein>
<gene>
    <name evidence="2" type="ORF">RAS12_12065</name>
</gene>
<dbReference type="SUPFAM" id="SSF50610">
    <property type="entry name" value="mu transposase, C-terminal domain"/>
    <property type="match status" value="1"/>
</dbReference>
<dbReference type="Proteomes" id="UP001234798">
    <property type="component" value="Chromosome"/>
</dbReference>
<dbReference type="InterPro" id="IPR036397">
    <property type="entry name" value="RNaseH_sf"/>
</dbReference>
<dbReference type="PROSITE" id="PS50994">
    <property type="entry name" value="INTEGRASE"/>
    <property type="match status" value="1"/>
</dbReference>
<dbReference type="InterPro" id="IPR012337">
    <property type="entry name" value="RNaseH-like_sf"/>
</dbReference>
<proteinExistence type="predicted"/>
<reference evidence="2 3" key="1">
    <citation type="submission" date="2023-08" db="EMBL/GenBank/DDBJ databases">
        <title>Achromobacter seleniivolatilans sp. nov., isolated from seleniferous soil.</title>
        <authorList>
            <person name="Zhang S."/>
            <person name="Li K."/>
            <person name="Peng J."/>
            <person name="Zhao Q."/>
            <person name="Wang H."/>
            <person name="Guo Y."/>
        </authorList>
    </citation>
    <scope>NUCLEOTIDE SEQUENCE [LARGE SCALE GENOMIC DNA]</scope>
    <source>
        <strain evidence="2 3">R39</strain>
    </source>
</reference>
<dbReference type="SUPFAM" id="SSF53098">
    <property type="entry name" value="Ribonuclease H-like"/>
    <property type="match status" value="1"/>
</dbReference>
<feature type="domain" description="Integrase catalytic" evidence="1">
    <location>
        <begin position="144"/>
        <end position="278"/>
    </location>
</feature>
<accession>A0ABY9M8X9</accession>
<dbReference type="Gene3D" id="3.30.420.10">
    <property type="entry name" value="Ribonuclease H-like superfamily/Ribonuclease H"/>
    <property type="match status" value="1"/>
</dbReference>
<evidence type="ECO:0000313" key="2">
    <source>
        <dbReference type="EMBL" id="WMD23073.1"/>
    </source>
</evidence>
<evidence type="ECO:0000259" key="1">
    <source>
        <dbReference type="PROSITE" id="PS50994"/>
    </source>
</evidence>
<organism evidence="2 3">
    <name type="scientific">Achromobacter seleniivolatilans</name>
    <dbReference type="NCBI Taxonomy" id="3047478"/>
    <lineage>
        <taxon>Bacteria</taxon>
        <taxon>Pseudomonadati</taxon>
        <taxon>Pseudomonadota</taxon>
        <taxon>Betaproteobacteria</taxon>
        <taxon>Burkholderiales</taxon>
        <taxon>Alcaligenaceae</taxon>
        <taxon>Achromobacter</taxon>
    </lineage>
</organism>
<dbReference type="InterPro" id="IPR015378">
    <property type="entry name" value="Transposase-like_Mu_C"/>
</dbReference>